<dbReference type="InterPro" id="IPR034732">
    <property type="entry name" value="EPHD"/>
</dbReference>
<dbReference type="Gene3D" id="3.30.40.10">
    <property type="entry name" value="Zinc/RING finger domain, C3HC4 (zinc finger)"/>
    <property type="match status" value="1"/>
</dbReference>
<dbReference type="InterPro" id="IPR029063">
    <property type="entry name" value="SAM-dependent_MTases_sf"/>
</dbReference>
<feature type="compositionally biased region" description="Acidic residues" evidence="8">
    <location>
        <begin position="725"/>
        <end position="738"/>
    </location>
</feature>
<evidence type="ECO:0000256" key="2">
    <source>
        <dbReference type="ARBA" id="ARBA00022723"/>
    </source>
</evidence>
<dbReference type="SUPFAM" id="SSF54160">
    <property type="entry name" value="Chromo domain-like"/>
    <property type="match status" value="4"/>
</dbReference>
<feature type="region of interest" description="Disordered" evidence="8">
    <location>
        <begin position="407"/>
        <end position="432"/>
    </location>
</feature>
<dbReference type="GO" id="GO:0008270">
    <property type="term" value="F:zinc ion binding"/>
    <property type="evidence" value="ECO:0007669"/>
    <property type="project" value="UniProtKB-KW"/>
</dbReference>
<feature type="compositionally biased region" description="Low complexity" evidence="8">
    <location>
        <begin position="706"/>
        <end position="723"/>
    </location>
</feature>
<organism evidence="11 12">
    <name type="scientific">Coemansia thaxteri</name>
    <dbReference type="NCBI Taxonomy" id="2663907"/>
    <lineage>
        <taxon>Eukaryota</taxon>
        <taxon>Fungi</taxon>
        <taxon>Fungi incertae sedis</taxon>
        <taxon>Zoopagomycota</taxon>
        <taxon>Kickxellomycotina</taxon>
        <taxon>Kickxellomycetes</taxon>
        <taxon>Kickxellales</taxon>
        <taxon>Kickxellaceae</taxon>
        <taxon>Coemansia</taxon>
    </lineage>
</organism>
<dbReference type="SUPFAM" id="SSF57850">
    <property type="entry name" value="RING/U-box"/>
    <property type="match status" value="1"/>
</dbReference>
<proteinExistence type="predicted"/>
<keyword evidence="6" id="KW-0539">Nucleus</keyword>
<comment type="caution">
    <text evidence="11">The sequence shown here is derived from an EMBL/GenBank/DDBJ whole genome shotgun (WGS) entry which is preliminary data.</text>
</comment>
<dbReference type="InterPro" id="IPR016197">
    <property type="entry name" value="Chromo-like_dom_sf"/>
</dbReference>
<name>A0A9W8BIT1_9FUNG</name>
<dbReference type="PANTHER" id="PTHR15856">
    <property type="entry name" value="PHD FINGER PROTEIN 20-RELATED"/>
    <property type="match status" value="1"/>
</dbReference>
<evidence type="ECO:0000259" key="9">
    <source>
        <dbReference type="PROSITE" id="PS50114"/>
    </source>
</evidence>
<keyword evidence="5" id="KW-0862">Zinc</keyword>
<protein>
    <submittedName>
        <fullName evidence="11">Uncharacterized protein</fullName>
    </submittedName>
</protein>
<dbReference type="SUPFAM" id="SSF53335">
    <property type="entry name" value="S-adenosyl-L-methionine-dependent methyltransferases"/>
    <property type="match status" value="2"/>
</dbReference>
<feature type="region of interest" description="Disordered" evidence="8">
    <location>
        <begin position="1869"/>
        <end position="1899"/>
    </location>
</feature>
<dbReference type="Proteomes" id="UP001150907">
    <property type="component" value="Unassembled WGS sequence"/>
</dbReference>
<evidence type="ECO:0000256" key="1">
    <source>
        <dbReference type="ARBA" id="ARBA00004123"/>
    </source>
</evidence>
<dbReference type="GO" id="GO:0043565">
    <property type="term" value="F:sequence-specific DNA binding"/>
    <property type="evidence" value="ECO:0007669"/>
    <property type="project" value="InterPro"/>
</dbReference>
<feature type="compositionally biased region" description="Low complexity" evidence="8">
    <location>
        <begin position="1882"/>
        <end position="1892"/>
    </location>
</feature>
<feature type="region of interest" description="Disordered" evidence="8">
    <location>
        <begin position="309"/>
        <end position="329"/>
    </location>
</feature>
<feature type="compositionally biased region" description="Low complexity" evidence="8">
    <location>
        <begin position="38"/>
        <end position="58"/>
    </location>
</feature>
<dbReference type="InterPro" id="IPR013083">
    <property type="entry name" value="Znf_RING/FYVE/PHD"/>
</dbReference>
<dbReference type="GO" id="GO:0006357">
    <property type="term" value="P:regulation of transcription by RNA polymerase II"/>
    <property type="evidence" value="ECO:0007669"/>
    <property type="project" value="TreeGrafter"/>
</dbReference>
<feature type="region of interest" description="Disordered" evidence="8">
    <location>
        <begin position="38"/>
        <end position="122"/>
    </location>
</feature>
<dbReference type="GO" id="GO:0044545">
    <property type="term" value="C:NSL complex"/>
    <property type="evidence" value="ECO:0007669"/>
    <property type="project" value="TreeGrafter"/>
</dbReference>
<feature type="region of interest" description="Disordered" evidence="8">
    <location>
        <begin position="703"/>
        <end position="750"/>
    </location>
</feature>
<dbReference type="CDD" id="cd20104">
    <property type="entry name" value="MBT_PHF20L1-like"/>
    <property type="match status" value="1"/>
</dbReference>
<evidence type="ECO:0000256" key="5">
    <source>
        <dbReference type="ARBA" id="ARBA00022833"/>
    </source>
</evidence>
<evidence type="ECO:0000256" key="3">
    <source>
        <dbReference type="ARBA" id="ARBA00022737"/>
    </source>
</evidence>
<evidence type="ECO:0000313" key="11">
    <source>
        <dbReference type="EMBL" id="KAJ2008430.1"/>
    </source>
</evidence>
<keyword evidence="4 7" id="KW-0863">Zinc-finger</keyword>
<evidence type="ECO:0000256" key="6">
    <source>
        <dbReference type="ARBA" id="ARBA00023242"/>
    </source>
</evidence>
<comment type="subcellular location">
    <subcellularLocation>
        <location evidence="1">Nucleus</location>
    </subcellularLocation>
</comment>
<keyword evidence="3" id="KW-0677">Repeat</keyword>
<dbReference type="PROSITE" id="PS50114">
    <property type="entry name" value="GATA_ZN_FINGER_2"/>
    <property type="match status" value="1"/>
</dbReference>
<accession>A0A9W8BIT1</accession>
<evidence type="ECO:0000259" key="10">
    <source>
        <dbReference type="PROSITE" id="PS51805"/>
    </source>
</evidence>
<dbReference type="EMBL" id="JANBQF010000005">
    <property type="protein sequence ID" value="KAJ2008430.1"/>
    <property type="molecule type" value="Genomic_DNA"/>
</dbReference>
<feature type="compositionally biased region" description="Low complexity" evidence="8">
    <location>
        <begin position="418"/>
        <end position="428"/>
    </location>
</feature>
<feature type="compositionally biased region" description="Basic and acidic residues" evidence="8">
    <location>
        <begin position="59"/>
        <end position="68"/>
    </location>
</feature>
<feature type="domain" description="GATA-type" evidence="9">
    <location>
        <begin position="1362"/>
        <end position="1386"/>
    </location>
</feature>
<dbReference type="InterPro" id="IPR043449">
    <property type="entry name" value="PHF20-like"/>
</dbReference>
<dbReference type="PROSITE" id="PS51805">
    <property type="entry name" value="EPHD"/>
    <property type="match status" value="1"/>
</dbReference>
<dbReference type="Gene3D" id="2.30.30.140">
    <property type="match status" value="4"/>
</dbReference>
<dbReference type="CDD" id="cd15571">
    <property type="entry name" value="ePHD"/>
    <property type="match status" value="1"/>
</dbReference>
<dbReference type="SMART" id="SM00249">
    <property type="entry name" value="PHD"/>
    <property type="match status" value="1"/>
</dbReference>
<gene>
    <name evidence="11" type="ORF">H4R26_000207</name>
</gene>
<evidence type="ECO:0000256" key="4">
    <source>
        <dbReference type="ARBA" id="ARBA00022771"/>
    </source>
</evidence>
<dbReference type="PANTHER" id="PTHR15856:SF51">
    <property type="entry name" value="MBD-R2"/>
    <property type="match status" value="1"/>
</dbReference>
<evidence type="ECO:0000256" key="7">
    <source>
        <dbReference type="PROSITE-ProRule" id="PRU00094"/>
    </source>
</evidence>
<evidence type="ECO:0000313" key="12">
    <source>
        <dbReference type="Proteomes" id="UP001150907"/>
    </source>
</evidence>
<feature type="domain" description="PHD-type" evidence="10">
    <location>
        <begin position="1159"/>
        <end position="1272"/>
    </location>
</feature>
<dbReference type="Gene3D" id="3.40.50.150">
    <property type="entry name" value="Vaccinia Virus protein VP39"/>
    <property type="match status" value="2"/>
</dbReference>
<dbReference type="Pfam" id="PF13771">
    <property type="entry name" value="zf-HC5HC2H"/>
    <property type="match status" value="1"/>
</dbReference>
<dbReference type="GO" id="GO:0005634">
    <property type="term" value="C:nucleus"/>
    <property type="evidence" value="ECO:0007669"/>
    <property type="project" value="UniProtKB-SubCell"/>
</dbReference>
<reference evidence="11" key="1">
    <citation type="submission" date="2022-07" db="EMBL/GenBank/DDBJ databases">
        <title>Phylogenomic reconstructions and comparative analyses of Kickxellomycotina fungi.</title>
        <authorList>
            <person name="Reynolds N.K."/>
            <person name="Stajich J.E."/>
            <person name="Barry K."/>
            <person name="Grigoriev I.V."/>
            <person name="Crous P."/>
            <person name="Smith M.E."/>
        </authorList>
    </citation>
    <scope>NUCLEOTIDE SEQUENCE</scope>
    <source>
        <strain evidence="11">IMI 214461</strain>
    </source>
</reference>
<keyword evidence="12" id="KW-1185">Reference proteome</keyword>
<dbReference type="InterPro" id="IPR000679">
    <property type="entry name" value="Znf_GATA"/>
</dbReference>
<sequence length="2086" mass="228894">MTKPDPSACANIADGISAQAGSGDLAINGAIVDYDYDSSGSLSSLESSSSRATFSFRSNNEDHGETEASRPPTPPTVRMPSPSASTREVPAKKRRLSSGRLNSVRSAGQQTPRAKATAAGRGGSKAVSVHMATDDMVTTGAFFTRATLRKLGVADSVVVVDPEATTGSGIRVGDKVKVLSLDKTWYTAVIVAIAGGKALVHYPGWEHSYNEWIQLESRRLLYRGKVDLSVGGSREALEQVDQWDEDCEEFDLQQAIREALGLAKKGGRGGTASAPAEFADTYTVVDEVAVATGLSTDLAGVLEEEKAAEELGEKCPPRPRGRPTGSCNRRRVGHIKKRNRKRAHSKMAEQAAGSIELVVGQKSGAGGADSEAVVEAPAIPKELRIAKAREFNKSSNPYARQARADQGFCTDSGDDADGAQGSGQQEAQPSKATAENEIWQLVRGQYVTTGAFLTRRTIKCLAHNDSTGGIIQDHHGYYPGEIVEVMNANRSWYRGRVISYTNKKFLIHFMDWGHSHDEWVGAGSKRMRKSPVAASHEESEEAARKICAVLVDEHNAYVDQIERAQMEEAKEKAKRKPAPVRRAATAAEMAPAATAIPVNAQIAQLPGKAKAQSMEEDIDEGVEPISVECGYSVVPQLLRVKDYVRVYHKGMQVAARDRNKLWWKAEIVDIKTFRLRIHYTGFPSMWDEWMEMNTQRVMLAEEQPPAATGSAALAAAEDAASAGEGDGEGEDDSDGEEGGDGKAVDSDAGGVAAEETALTAAGPKAKARAPLSLRLALRALRTTLSESGERPQQDAGVFQLPTEHMAIKDYGLFLKVGDVVRIRDRDKQWYECTIIDFKHGRIRICFNGHPEEYNQWVAVNSDRIQVLHATMEGDGRLERVQREAQVAVRRKREKARARRQRRLTSQVSIASLVHVAESLEHIVDQRSSAGSGAGSANMDDWPLLERMVQDGGREAADGVPLLTRLHAEARCGAEHDSATWFVYCNQCRVVIRTFRYFCTACERPSDGFDYESFDLCLLCFTRRFPRDHAHAPAEFARAAVGGAEAIVAFTAAVLAAHRAAQGAERDADADAEPPAAAVAVAYERDHFAGCDLPARESGVASAESNLIPRENGVVHGQSLDLIPREYSEWGRLAAGLHGTATATDAATEGAVVGQHIASRVRCAFCGGGGPRSAFAGGRPFVFGDGDSARRFWAHTDCARFSPEVLVTDAGVWYNVAAALRRARTIKCAACHRRGASVGCFHERCQRSYHVACTSMAAAALERGLIFWCPRHRDAGPHPAAPSTDHAPVACACCTRRLTADLMWMVCGECPPDAAQAFNVCLTCYETPGALANHPHKKRCFRERLARDPARSHARRAPHAPCCHYCRHSGARRWRRGYGGVIMCDACFAAAHSLHDRDLFADDAAAEVEVVALNPFGLGQREAALVHELKDHDLRDQPSRVEDYAHSAYFTRDACAAPARAAAPPSQQPLGQLASYAPTDSMLFTLIVDSTYFDIPGRAPRWASHSGTDYHGTWLPQTVRRALLRYTRRGERVLSNFLGRGTDAIECFLLSRKCVGVDINPSAVALAQRNCSFTIDSPAMSVEFRPAIMHGDARALCDSDWPGATYFADAESFDHVLSHPPYKDCVLYSTNIDGDLSRFPGPEEFRREMDKVIATSWRLLRMDRHLTLGIGDNRAECFYIPISFHLIRSYIAFGFELDELIVKRQRYCQAFGLGTYLCVQFDFLMFTHEFIATLRKVSRHSVDLMYLPDGCYVENPAGLPLNDAHAESATIIARTLREVPASPIERKSVVMGSVWSFDHHLRYSFPQLCMSRMVERFGRDNSNWEHIDLALVIPLKLSLPPPPLSPPPPLPPSPLPPLYSPLLPDLPVSSVSNSDSDAEVSDESSSAAESPAEFQDNGTRAGNYERQRQRQIQQNRAQLLHLGLVSELGENSTDFAHYQKMVAMAPRLPVEDTPLALIVVPHIPNSLFSLRHIQPYRRALVQITHDASHRLCPSGLLILGIQDVRDEHGKLWPLGMLVLEDVQRAVGAIRLRLKEFIVVVEHGHARKRDDVVSRDSYVEEKCVVGSNGPARHLPIVHAYYLVFMKLK</sequence>
<evidence type="ECO:0000256" key="8">
    <source>
        <dbReference type="SAM" id="MobiDB-lite"/>
    </source>
</evidence>
<keyword evidence="2" id="KW-0479">Metal-binding</keyword>
<dbReference type="OrthoDB" id="161570at2759"/>
<feature type="compositionally biased region" description="Polar residues" evidence="8">
    <location>
        <begin position="99"/>
        <end position="112"/>
    </location>
</feature>
<dbReference type="InterPro" id="IPR001965">
    <property type="entry name" value="Znf_PHD"/>
</dbReference>